<dbReference type="RefSeq" id="WP_160752474.1">
    <property type="nucleotide sequence ID" value="NZ_WTYA01000003.1"/>
</dbReference>
<dbReference type="GO" id="GO:0008320">
    <property type="term" value="F:protein transmembrane transporter activity"/>
    <property type="evidence" value="ECO:0007669"/>
    <property type="project" value="UniProtKB-UniRule"/>
</dbReference>
<evidence type="ECO:0000256" key="9">
    <source>
        <dbReference type="HAMAP-Rule" id="MF_00422"/>
    </source>
</evidence>
<keyword evidence="3 9" id="KW-1003">Cell membrane</keyword>
<evidence type="ECO:0000256" key="6">
    <source>
        <dbReference type="ARBA" id="ARBA00022989"/>
    </source>
</evidence>
<dbReference type="PANTHER" id="PTHR33910">
    <property type="entry name" value="PROTEIN TRANSLOCASE SUBUNIT SECE"/>
    <property type="match status" value="1"/>
</dbReference>
<protein>
    <recommendedName>
        <fullName evidence="9">Protein translocase subunit SecE</fullName>
    </recommendedName>
</protein>
<comment type="similarity">
    <text evidence="9">Belongs to the SecE/SEC61-gamma family.</text>
</comment>
<dbReference type="GO" id="GO:0065002">
    <property type="term" value="P:intracellular protein transmembrane transport"/>
    <property type="evidence" value="ECO:0007669"/>
    <property type="project" value="UniProtKB-UniRule"/>
</dbReference>
<dbReference type="AlphaFoldDB" id="A0A845AFB5"/>
<keyword evidence="6 9" id="KW-1133">Transmembrane helix</keyword>
<dbReference type="GO" id="GO:0009306">
    <property type="term" value="P:protein secretion"/>
    <property type="evidence" value="ECO:0007669"/>
    <property type="project" value="UniProtKB-UniRule"/>
</dbReference>
<keyword evidence="4 9" id="KW-0812">Transmembrane</keyword>
<evidence type="ECO:0000256" key="4">
    <source>
        <dbReference type="ARBA" id="ARBA00022692"/>
    </source>
</evidence>
<dbReference type="InterPro" id="IPR001901">
    <property type="entry name" value="Translocase_SecE/Sec61-g"/>
</dbReference>
<evidence type="ECO:0000256" key="1">
    <source>
        <dbReference type="ARBA" id="ARBA00004370"/>
    </source>
</evidence>
<name>A0A845AFB5_9SPHN</name>
<dbReference type="Gene3D" id="1.20.5.1030">
    <property type="entry name" value="Preprotein translocase secy subunit"/>
    <property type="match status" value="1"/>
</dbReference>
<evidence type="ECO:0000256" key="3">
    <source>
        <dbReference type="ARBA" id="ARBA00022475"/>
    </source>
</evidence>
<dbReference type="InterPro" id="IPR038379">
    <property type="entry name" value="SecE_sf"/>
</dbReference>
<comment type="subcellular location">
    <subcellularLocation>
        <location evidence="9">Cell membrane</location>
        <topology evidence="9">Single-pass membrane protein</topology>
    </subcellularLocation>
    <subcellularLocation>
        <location evidence="1">Membrane</location>
    </subcellularLocation>
</comment>
<dbReference type="Proteomes" id="UP000439780">
    <property type="component" value="Unassembled WGS sequence"/>
</dbReference>
<comment type="caution">
    <text evidence="10">The sequence shown here is derived from an EMBL/GenBank/DDBJ whole genome shotgun (WGS) entry which is preliminary data.</text>
</comment>
<evidence type="ECO:0000256" key="2">
    <source>
        <dbReference type="ARBA" id="ARBA00022448"/>
    </source>
</evidence>
<keyword evidence="7 9" id="KW-0811">Translocation</keyword>
<keyword evidence="2 9" id="KW-0813">Transport</keyword>
<keyword evidence="5 9" id="KW-0653">Protein transport</keyword>
<keyword evidence="11" id="KW-1185">Reference proteome</keyword>
<dbReference type="NCBIfam" id="TIGR00964">
    <property type="entry name" value="secE_bact"/>
    <property type="match status" value="1"/>
</dbReference>
<reference evidence="10 11" key="1">
    <citation type="submission" date="2019-12" db="EMBL/GenBank/DDBJ databases">
        <title>Genomic-based taxomic classification of the family Erythrobacteraceae.</title>
        <authorList>
            <person name="Xu L."/>
        </authorList>
    </citation>
    <scope>NUCLEOTIDE SEQUENCE [LARGE SCALE GENOMIC DNA]</scope>
    <source>
        <strain evidence="10 11">KEMB 9005-328</strain>
    </source>
</reference>
<dbReference type="Pfam" id="PF00584">
    <property type="entry name" value="SecE"/>
    <property type="match status" value="1"/>
</dbReference>
<feature type="transmembrane region" description="Helical" evidence="9">
    <location>
        <begin position="37"/>
        <end position="65"/>
    </location>
</feature>
<organism evidence="10 11">
    <name type="scientific">Qipengyuania algicida</name>
    <dbReference type="NCBI Taxonomy" id="1836209"/>
    <lineage>
        <taxon>Bacteria</taxon>
        <taxon>Pseudomonadati</taxon>
        <taxon>Pseudomonadota</taxon>
        <taxon>Alphaproteobacteria</taxon>
        <taxon>Sphingomonadales</taxon>
        <taxon>Erythrobacteraceae</taxon>
        <taxon>Qipengyuania</taxon>
    </lineage>
</organism>
<dbReference type="EMBL" id="WTYA01000003">
    <property type="protein sequence ID" value="MXP28167.1"/>
    <property type="molecule type" value="Genomic_DNA"/>
</dbReference>
<dbReference type="HAMAP" id="MF_00422">
    <property type="entry name" value="SecE"/>
    <property type="match status" value="1"/>
</dbReference>
<dbReference type="InterPro" id="IPR005807">
    <property type="entry name" value="SecE_bac"/>
</dbReference>
<evidence type="ECO:0000256" key="8">
    <source>
        <dbReference type="ARBA" id="ARBA00023136"/>
    </source>
</evidence>
<keyword evidence="8 9" id="KW-0472">Membrane</keyword>
<dbReference type="OrthoDB" id="9812738at2"/>
<proteinExistence type="inferred from homology"/>
<sequence>MAEKTRKTSPAEFLNQVRAETRKVVWPTREETIKTSIFVFIMMLILSLFFLGVDSLFSAVVSWLLSLA</sequence>
<evidence type="ECO:0000256" key="5">
    <source>
        <dbReference type="ARBA" id="ARBA00022927"/>
    </source>
</evidence>
<evidence type="ECO:0000313" key="11">
    <source>
        <dbReference type="Proteomes" id="UP000439780"/>
    </source>
</evidence>
<accession>A0A845AFB5</accession>
<evidence type="ECO:0000256" key="7">
    <source>
        <dbReference type="ARBA" id="ARBA00023010"/>
    </source>
</evidence>
<comment type="subunit">
    <text evidence="9">Component of the Sec protein translocase complex. Heterotrimer consisting of SecY, SecE and SecG subunits. The heterotrimers can form oligomers, although 1 heterotrimer is thought to be able to translocate proteins. Interacts with the ribosome. Interacts with SecDF, and other proteins may be involved. Interacts with SecA.</text>
</comment>
<comment type="function">
    <text evidence="9">Essential subunit of the Sec protein translocation channel SecYEG. Clamps together the 2 halves of SecY. May contact the channel plug during translocation.</text>
</comment>
<gene>
    <name evidence="9 10" type="primary">secE</name>
    <name evidence="10" type="ORF">GRI58_04940</name>
</gene>
<dbReference type="GO" id="GO:0006605">
    <property type="term" value="P:protein targeting"/>
    <property type="evidence" value="ECO:0007669"/>
    <property type="project" value="UniProtKB-UniRule"/>
</dbReference>
<dbReference type="GO" id="GO:0043952">
    <property type="term" value="P:protein transport by the Sec complex"/>
    <property type="evidence" value="ECO:0007669"/>
    <property type="project" value="UniProtKB-UniRule"/>
</dbReference>
<evidence type="ECO:0000313" key="10">
    <source>
        <dbReference type="EMBL" id="MXP28167.1"/>
    </source>
</evidence>
<dbReference type="GO" id="GO:0005886">
    <property type="term" value="C:plasma membrane"/>
    <property type="evidence" value="ECO:0007669"/>
    <property type="project" value="UniProtKB-SubCell"/>
</dbReference>
<dbReference type="PANTHER" id="PTHR33910:SF1">
    <property type="entry name" value="PROTEIN TRANSLOCASE SUBUNIT SECE"/>
    <property type="match status" value="1"/>
</dbReference>
<dbReference type="PRINTS" id="PR01650">
    <property type="entry name" value="SECETRNLCASE"/>
</dbReference>